<evidence type="ECO:0000256" key="9">
    <source>
        <dbReference type="ARBA" id="ARBA00037301"/>
    </source>
</evidence>
<organism evidence="12 13">
    <name type="scientific">Coccomyxa subellipsoidea</name>
    <dbReference type="NCBI Taxonomy" id="248742"/>
    <lineage>
        <taxon>Eukaryota</taxon>
        <taxon>Viridiplantae</taxon>
        <taxon>Chlorophyta</taxon>
        <taxon>core chlorophytes</taxon>
        <taxon>Trebouxiophyceae</taxon>
        <taxon>Trebouxiophyceae incertae sedis</taxon>
        <taxon>Coccomyxaceae</taxon>
        <taxon>Coccomyxa</taxon>
    </lineage>
</organism>
<dbReference type="InterPro" id="IPR002495">
    <property type="entry name" value="Glyco_trans_8"/>
</dbReference>
<keyword evidence="13" id="KW-1185">Reference proteome</keyword>
<name>A0ABR2Z2R3_9CHLO</name>
<comment type="similarity">
    <text evidence="11">Belongs to the glycosyltransferase 8 family.</text>
</comment>
<dbReference type="EMBL" id="JALJOT010000001">
    <property type="protein sequence ID" value="KAK9918209.1"/>
    <property type="molecule type" value="Genomic_DNA"/>
</dbReference>
<comment type="function">
    <text evidence="9">Glycosyltransferase which elongates the O-linked glucose attached to EGF-like repeats in the extracellular domain of Notch proteins by catalyzing the addition of xylose.</text>
</comment>
<evidence type="ECO:0000256" key="5">
    <source>
        <dbReference type="ARBA" id="ARBA00022968"/>
    </source>
</evidence>
<keyword evidence="7" id="KW-0472">Membrane</keyword>
<evidence type="ECO:0000256" key="10">
    <source>
        <dbReference type="ARBA" id="ARBA00049181"/>
    </source>
</evidence>
<dbReference type="PANTHER" id="PTHR46012">
    <property type="entry name" value="IP22168P"/>
    <property type="match status" value="1"/>
</dbReference>
<evidence type="ECO:0000256" key="3">
    <source>
        <dbReference type="ARBA" id="ARBA00022679"/>
    </source>
</evidence>
<protein>
    <recommendedName>
        <fullName evidence="11">Hexosyltransferase</fullName>
        <ecNumber evidence="11">2.4.1.-</ecNumber>
    </recommendedName>
</protein>
<dbReference type="Gene3D" id="3.90.550.10">
    <property type="entry name" value="Spore Coat Polysaccharide Biosynthesis Protein SpsA, Chain A"/>
    <property type="match status" value="1"/>
</dbReference>
<dbReference type="InterPro" id="IPR029044">
    <property type="entry name" value="Nucleotide-diphossugar_trans"/>
</dbReference>
<evidence type="ECO:0000313" key="13">
    <source>
        <dbReference type="Proteomes" id="UP001491310"/>
    </source>
</evidence>
<keyword evidence="4" id="KW-0812">Transmembrane</keyword>
<reference evidence="12 13" key="1">
    <citation type="journal article" date="2024" name="Nat. Commun.">
        <title>Phylogenomics reveals the evolutionary origins of lichenization in chlorophyte algae.</title>
        <authorList>
            <person name="Puginier C."/>
            <person name="Libourel C."/>
            <person name="Otte J."/>
            <person name="Skaloud P."/>
            <person name="Haon M."/>
            <person name="Grisel S."/>
            <person name="Petersen M."/>
            <person name="Berrin J.G."/>
            <person name="Delaux P.M."/>
            <person name="Dal Grande F."/>
            <person name="Keller J."/>
        </authorList>
    </citation>
    <scope>NUCLEOTIDE SEQUENCE [LARGE SCALE GENOMIC DNA]</scope>
    <source>
        <strain evidence="12 13">SAG 216-7</strain>
    </source>
</reference>
<evidence type="ECO:0000256" key="7">
    <source>
        <dbReference type="ARBA" id="ARBA00023136"/>
    </source>
</evidence>
<keyword evidence="8" id="KW-0325">Glycoprotein</keyword>
<evidence type="ECO:0000256" key="6">
    <source>
        <dbReference type="ARBA" id="ARBA00022989"/>
    </source>
</evidence>
<sequence length="226" mass="25841">MREELKARAYNSTRQDGAFILSADTGVDGMIYPPLEARQMHRDAEECSTERIYLHQHTDFMDLDKVIYVDTDTLWLDDAVWWWTHFAHMRTLNASFGMAEESNSGGSWYTGGHIPRHGERGVNAGVLMSSLAAVRVSNFTTERDAIIDHYSPLGKLQLGDQDILNIYGHNHPHQIYVMPCMFNFRYDAACQQGQPILVHGNRALKDKTDTSYNHLYTFFSKIHLGN</sequence>
<evidence type="ECO:0000256" key="8">
    <source>
        <dbReference type="ARBA" id="ARBA00023180"/>
    </source>
</evidence>
<comment type="caution">
    <text evidence="12">The sequence shown here is derived from an EMBL/GenBank/DDBJ whole genome shotgun (WGS) entry which is preliminary data.</text>
</comment>
<dbReference type="InterPro" id="IPR051993">
    <property type="entry name" value="Glycosyltransferase_8"/>
</dbReference>
<dbReference type="PANTHER" id="PTHR46012:SF2">
    <property type="entry name" value="IP22168P"/>
    <property type="match status" value="1"/>
</dbReference>
<keyword evidence="2" id="KW-0328">Glycosyltransferase</keyword>
<dbReference type="SUPFAM" id="SSF53448">
    <property type="entry name" value="Nucleotide-diphospho-sugar transferases"/>
    <property type="match status" value="1"/>
</dbReference>
<keyword evidence="3" id="KW-0808">Transferase</keyword>
<keyword evidence="5" id="KW-0735">Signal-anchor</keyword>
<evidence type="ECO:0000256" key="1">
    <source>
        <dbReference type="ARBA" id="ARBA00004606"/>
    </source>
</evidence>
<evidence type="ECO:0000256" key="11">
    <source>
        <dbReference type="RuleBase" id="RU362027"/>
    </source>
</evidence>
<gene>
    <name evidence="12" type="ORF">WJX75_002277</name>
</gene>
<proteinExistence type="inferred from homology"/>
<dbReference type="Pfam" id="PF01501">
    <property type="entry name" value="Glyco_transf_8"/>
    <property type="match status" value="1"/>
</dbReference>
<dbReference type="Proteomes" id="UP001491310">
    <property type="component" value="Unassembled WGS sequence"/>
</dbReference>
<dbReference type="EC" id="2.4.1.-" evidence="11"/>
<comment type="catalytic activity">
    <reaction evidence="10">
        <text>3-O-(beta-D-glucosyl)-L-seryl-[EGF-like domain protein] + UDP-alpha-D-xylose = 3-O-[alpha-D-xylosyl-(1-&gt;3)-beta-D-glucosyl]-L-seryl-[EGF-like domain protein] + UDP + H(+)</text>
        <dbReference type="Rhea" id="RHEA:56064"/>
        <dbReference type="Rhea" id="RHEA-COMP:14610"/>
        <dbReference type="Rhea" id="RHEA-COMP:14611"/>
        <dbReference type="ChEBI" id="CHEBI:15378"/>
        <dbReference type="ChEBI" id="CHEBI:57632"/>
        <dbReference type="ChEBI" id="CHEBI:58223"/>
        <dbReference type="ChEBI" id="CHEBI:140575"/>
        <dbReference type="ChEBI" id="CHEBI:140576"/>
        <dbReference type="EC" id="2.4.2.42"/>
    </reaction>
</comment>
<evidence type="ECO:0000313" key="12">
    <source>
        <dbReference type="EMBL" id="KAK9918209.1"/>
    </source>
</evidence>
<comment type="subcellular location">
    <subcellularLocation>
        <location evidence="1">Membrane</location>
        <topology evidence="1">Single-pass type II membrane protein</topology>
    </subcellularLocation>
</comment>
<accession>A0ABR2Z2R3</accession>
<evidence type="ECO:0000256" key="4">
    <source>
        <dbReference type="ARBA" id="ARBA00022692"/>
    </source>
</evidence>
<keyword evidence="6" id="KW-1133">Transmembrane helix</keyword>
<evidence type="ECO:0000256" key="2">
    <source>
        <dbReference type="ARBA" id="ARBA00022676"/>
    </source>
</evidence>